<feature type="transmembrane region" description="Helical" evidence="5">
    <location>
        <begin position="174"/>
        <end position="195"/>
    </location>
</feature>
<evidence type="ECO:0000256" key="1">
    <source>
        <dbReference type="ARBA" id="ARBA00004127"/>
    </source>
</evidence>
<feature type="transmembrane region" description="Helical" evidence="5">
    <location>
        <begin position="207"/>
        <end position="225"/>
    </location>
</feature>
<keyword evidence="3 5" id="KW-1133">Transmembrane helix</keyword>
<protein>
    <submittedName>
        <fullName evidence="7">Protein sfk1</fullName>
    </submittedName>
</protein>
<gene>
    <name evidence="7" type="primary">sfk1_0</name>
    <name evidence="7" type="ORF">LSUE1_G009786</name>
</gene>
<keyword evidence="4 5" id="KW-0472">Membrane</keyword>
<sequence length="261" mass="29707">MFGISWRSYWIVPVFSGCVWLGMLLGMFLWWVIDTHKAILPPENTRPGETIPYISDVGAHELQPLFIAGGTTTVVTFTTVFVAERWLRHKNRLAGNTSWLQKILSILSIIAALVGMIGMIILTCQNDLYHDRTHDICLGLFIGGYIVSAIFICWEYQRLGIHYRQHRIIRISFWIKLAFIFIEVGLVIAFGVTAYKDHYTAAAVCEWTVSLIYTLYVWSFALDFWPAFSNSQVVKENGEVEMGQTAEMAAQNDNGRSGYAY</sequence>
<feature type="transmembrane region" description="Helical" evidence="5">
    <location>
        <begin position="133"/>
        <end position="154"/>
    </location>
</feature>
<feature type="domain" description="CWH43-like N-terminal" evidence="6">
    <location>
        <begin position="9"/>
        <end position="226"/>
    </location>
</feature>
<evidence type="ECO:0000256" key="3">
    <source>
        <dbReference type="ARBA" id="ARBA00022989"/>
    </source>
</evidence>
<dbReference type="GO" id="GO:0005886">
    <property type="term" value="C:plasma membrane"/>
    <property type="evidence" value="ECO:0007669"/>
    <property type="project" value="TreeGrafter"/>
</dbReference>
<keyword evidence="2 5" id="KW-0812">Transmembrane</keyword>
<dbReference type="EMBL" id="QGMK01002960">
    <property type="protein sequence ID" value="TVY55032.1"/>
    <property type="molecule type" value="Genomic_DNA"/>
</dbReference>
<dbReference type="Proteomes" id="UP000469558">
    <property type="component" value="Unassembled WGS sequence"/>
</dbReference>
<dbReference type="PANTHER" id="PTHR21324:SF2">
    <property type="entry name" value="EG:22E5.9 PROTEIN"/>
    <property type="match status" value="1"/>
</dbReference>
<dbReference type="InterPro" id="IPR050911">
    <property type="entry name" value="DRAM/TMEM150_Autophagy_Mod"/>
</dbReference>
<evidence type="ECO:0000256" key="5">
    <source>
        <dbReference type="SAM" id="Phobius"/>
    </source>
</evidence>
<dbReference type="Pfam" id="PF10277">
    <property type="entry name" value="Frag1"/>
    <property type="match status" value="1"/>
</dbReference>
<reference evidence="7 8" key="1">
    <citation type="submission" date="2018-05" db="EMBL/GenBank/DDBJ databases">
        <title>Genome sequencing and assembly of the regulated plant pathogen Lachnellula willkommii and related sister species for the development of diagnostic species identification markers.</title>
        <authorList>
            <person name="Giroux E."/>
            <person name="Bilodeau G."/>
        </authorList>
    </citation>
    <scope>NUCLEOTIDE SEQUENCE [LARGE SCALE GENOMIC DNA]</scope>
    <source>
        <strain evidence="7 8">CBS 268.59</strain>
    </source>
</reference>
<dbReference type="OrthoDB" id="10032492at2759"/>
<proteinExistence type="predicted"/>
<dbReference type="PROSITE" id="PS51257">
    <property type="entry name" value="PROKAR_LIPOPROTEIN"/>
    <property type="match status" value="1"/>
</dbReference>
<dbReference type="InterPro" id="IPR019402">
    <property type="entry name" value="CWH43_N"/>
</dbReference>
<evidence type="ECO:0000256" key="4">
    <source>
        <dbReference type="ARBA" id="ARBA00023136"/>
    </source>
</evidence>
<keyword evidence="8" id="KW-1185">Reference proteome</keyword>
<evidence type="ECO:0000313" key="8">
    <source>
        <dbReference type="Proteomes" id="UP000469558"/>
    </source>
</evidence>
<accession>A0A8T9BVL1</accession>
<evidence type="ECO:0000313" key="7">
    <source>
        <dbReference type="EMBL" id="TVY55032.1"/>
    </source>
</evidence>
<organism evidence="7 8">
    <name type="scientific">Lachnellula suecica</name>
    <dbReference type="NCBI Taxonomy" id="602035"/>
    <lineage>
        <taxon>Eukaryota</taxon>
        <taxon>Fungi</taxon>
        <taxon>Dikarya</taxon>
        <taxon>Ascomycota</taxon>
        <taxon>Pezizomycotina</taxon>
        <taxon>Leotiomycetes</taxon>
        <taxon>Helotiales</taxon>
        <taxon>Lachnaceae</taxon>
        <taxon>Lachnellula</taxon>
    </lineage>
</organism>
<feature type="transmembrane region" description="Helical" evidence="5">
    <location>
        <begin position="65"/>
        <end position="83"/>
    </location>
</feature>
<dbReference type="AlphaFoldDB" id="A0A8T9BVL1"/>
<feature type="transmembrane region" description="Helical" evidence="5">
    <location>
        <begin position="9"/>
        <end position="33"/>
    </location>
</feature>
<feature type="transmembrane region" description="Helical" evidence="5">
    <location>
        <begin position="103"/>
        <end position="121"/>
    </location>
</feature>
<dbReference type="PANTHER" id="PTHR21324">
    <property type="entry name" value="FASTING-INDUCIBLE INTEGRAL MEMBRANE PROTEIN TM6P1-RELATED"/>
    <property type="match status" value="1"/>
</dbReference>
<comment type="caution">
    <text evidence="7">The sequence shown here is derived from an EMBL/GenBank/DDBJ whole genome shotgun (WGS) entry which is preliminary data.</text>
</comment>
<evidence type="ECO:0000259" key="6">
    <source>
        <dbReference type="Pfam" id="PF10277"/>
    </source>
</evidence>
<evidence type="ECO:0000256" key="2">
    <source>
        <dbReference type="ARBA" id="ARBA00022692"/>
    </source>
</evidence>
<comment type="subcellular location">
    <subcellularLocation>
        <location evidence="1">Endomembrane system</location>
        <topology evidence="1">Multi-pass membrane protein</topology>
    </subcellularLocation>
</comment>
<name>A0A8T9BVL1_9HELO</name>
<dbReference type="GO" id="GO:0012505">
    <property type="term" value="C:endomembrane system"/>
    <property type="evidence" value="ECO:0007669"/>
    <property type="project" value="UniProtKB-SubCell"/>
</dbReference>